<dbReference type="InterPro" id="IPR050687">
    <property type="entry name" value="Dynein_IC"/>
</dbReference>
<evidence type="ECO:0000313" key="8">
    <source>
        <dbReference type="Proteomes" id="UP001230188"/>
    </source>
</evidence>
<proteinExistence type="predicted"/>
<gene>
    <name evidence="7" type="ORF">CTAYLR_001065</name>
</gene>
<accession>A0AAD7UFU2</accession>
<evidence type="ECO:0000313" key="7">
    <source>
        <dbReference type="EMBL" id="KAJ8604845.1"/>
    </source>
</evidence>
<evidence type="ECO:0000256" key="4">
    <source>
        <dbReference type="ARBA" id="ARBA00022737"/>
    </source>
</evidence>
<dbReference type="InterPro" id="IPR001680">
    <property type="entry name" value="WD40_rpt"/>
</dbReference>
<dbReference type="EMBL" id="JAQMWT010000322">
    <property type="protein sequence ID" value="KAJ8604845.1"/>
    <property type="molecule type" value="Genomic_DNA"/>
</dbReference>
<keyword evidence="5" id="KW-0175">Coiled coil</keyword>
<evidence type="ECO:0000256" key="3">
    <source>
        <dbReference type="ARBA" id="ARBA00022574"/>
    </source>
</evidence>
<feature type="coiled-coil region" evidence="5">
    <location>
        <begin position="102"/>
        <end position="129"/>
    </location>
</feature>
<feature type="region of interest" description="Disordered" evidence="6">
    <location>
        <begin position="586"/>
        <end position="615"/>
    </location>
</feature>
<sequence length="956" mass="106593">MLPAGTKNVFIQNKNFQRWGLVREATGRFSPENLVAYKQLDRKTVLEEVERYGVMCDFAAFKAEIEKLPEPWVLVVADPEQQYGDFWRICLTSEAAHRELGALRLEAEKQRAIEEEEETRRSQEEAKNAVVYEDAPVVAKPYMSRTGPETEAEVAALTVSSERPLLRYKISRDRSSVGAPCSFGDREADNEKYLEHRAQKNPDFELQRRERDASAQARAKTAVATTQTTWYRPMHRPTQYETITEAVLSRAKKITDAAAVPVVVTSSYATPTQPQHFSHNQQQQQQQKHHHLLLLLRDKETRLAAFLSAARPTVEEALQQNETVDVFADPFHGTGDDDLGSNANKGENELKELRTFNDIVYSKNMSLAAIDWHPTQKSMIAVAPVRNLTFEERIATSGRAITSYILLWDFVDLIHPQLLLETPREIQCFRFNPDQPHLVAAGAANGQVILWDVGAAMSAIISRQNKNSMAARGGNDANDGVVTSPPGENGSPADAEEEDDDERQPAIKPEAVSNLDQTHRRVVTDLCWLPAHAQVNFRGQLLEEEEHGTTSMSNQFLTVSGDGQVMVWDVRYKDIAEGKLPRLGRKLNLGGAKDDLKGSSSSNNNNNNNKPPPAIPWYPLFKMQLKRLEGVGDLSICRVCHGIGDPQTGLDDKGIDRRSEFLCSSEEGEIMFADWRARATSTTTTTTGSKEEEDDGEAPDYVQWMAPDHGRPALALEQSPFLMDVVLSVGDSSFQLWKIDRQRPIFSSPHATSSLTCGCWSPTRPGMLYMARADGALDVWDLTDSSYRPSAQLMVAPTRITSIKFLASAPNAKQQLLAIGDKAGNLHVFDVPRTLSRPAANEKTLMLNFIDEEIRKIEYVTERRQHITTETLLEADDALPNAVTPATPDTTTEPRAHDPNADFEFSKEELETMNAAYEIQRAKFAEMMGITLDASGRPVKPSDVKVQVVPKKATAA</sequence>
<keyword evidence="3" id="KW-0853">WD repeat</keyword>
<dbReference type="SMART" id="SM00320">
    <property type="entry name" value="WD40"/>
    <property type="match status" value="5"/>
</dbReference>
<dbReference type="GO" id="GO:0060294">
    <property type="term" value="P:cilium movement involved in cell motility"/>
    <property type="evidence" value="ECO:0007669"/>
    <property type="project" value="TreeGrafter"/>
</dbReference>
<dbReference type="PANTHER" id="PTHR12442:SF5">
    <property type="entry name" value="DYNEIN AXONEMAL INTERMEDIATE CHAIN 3"/>
    <property type="match status" value="1"/>
</dbReference>
<dbReference type="Gene3D" id="2.130.10.10">
    <property type="entry name" value="YVTN repeat-like/Quinoprotein amine dehydrogenase"/>
    <property type="match status" value="2"/>
</dbReference>
<dbReference type="GO" id="GO:0036159">
    <property type="term" value="P:inner dynein arm assembly"/>
    <property type="evidence" value="ECO:0007669"/>
    <property type="project" value="TreeGrafter"/>
</dbReference>
<evidence type="ECO:0000256" key="1">
    <source>
        <dbReference type="ARBA" id="ARBA00004496"/>
    </source>
</evidence>
<organism evidence="7 8">
    <name type="scientific">Chrysophaeum taylorii</name>
    <dbReference type="NCBI Taxonomy" id="2483200"/>
    <lineage>
        <taxon>Eukaryota</taxon>
        <taxon>Sar</taxon>
        <taxon>Stramenopiles</taxon>
        <taxon>Ochrophyta</taxon>
        <taxon>Pelagophyceae</taxon>
        <taxon>Pelagomonadales</taxon>
        <taxon>Pelagomonadaceae</taxon>
        <taxon>Chrysophaeum</taxon>
    </lineage>
</organism>
<dbReference type="Proteomes" id="UP001230188">
    <property type="component" value="Unassembled WGS sequence"/>
</dbReference>
<dbReference type="SUPFAM" id="SSF50978">
    <property type="entry name" value="WD40 repeat-like"/>
    <property type="match status" value="1"/>
</dbReference>
<feature type="region of interest" description="Disordered" evidence="6">
    <location>
        <begin position="469"/>
        <end position="515"/>
    </location>
</feature>
<comment type="subcellular location">
    <subcellularLocation>
        <location evidence="1">Cytoplasm</location>
    </subcellularLocation>
</comment>
<dbReference type="InterPro" id="IPR015943">
    <property type="entry name" value="WD40/YVTN_repeat-like_dom_sf"/>
</dbReference>
<dbReference type="InterPro" id="IPR036322">
    <property type="entry name" value="WD40_repeat_dom_sf"/>
</dbReference>
<dbReference type="PROSITE" id="PS00678">
    <property type="entry name" value="WD_REPEATS_1"/>
    <property type="match status" value="1"/>
</dbReference>
<keyword evidence="2" id="KW-0963">Cytoplasm</keyword>
<dbReference type="InterPro" id="IPR019775">
    <property type="entry name" value="WD40_repeat_CS"/>
</dbReference>
<keyword evidence="4" id="KW-0677">Repeat</keyword>
<dbReference type="AlphaFoldDB" id="A0AAD7UFU2"/>
<protein>
    <submittedName>
        <fullName evidence="7">Uncharacterized protein</fullName>
    </submittedName>
</protein>
<comment type="caution">
    <text evidence="7">The sequence shown here is derived from an EMBL/GenBank/DDBJ whole genome shotgun (WGS) entry which is preliminary data.</text>
</comment>
<dbReference type="PANTHER" id="PTHR12442">
    <property type="entry name" value="DYNEIN INTERMEDIATE CHAIN"/>
    <property type="match status" value="1"/>
</dbReference>
<evidence type="ECO:0000256" key="5">
    <source>
        <dbReference type="SAM" id="Coils"/>
    </source>
</evidence>
<dbReference type="GO" id="GO:0045503">
    <property type="term" value="F:dynein light chain binding"/>
    <property type="evidence" value="ECO:0007669"/>
    <property type="project" value="TreeGrafter"/>
</dbReference>
<evidence type="ECO:0000256" key="6">
    <source>
        <dbReference type="SAM" id="MobiDB-lite"/>
    </source>
</evidence>
<dbReference type="GO" id="GO:0045504">
    <property type="term" value="F:dynein heavy chain binding"/>
    <property type="evidence" value="ECO:0007669"/>
    <property type="project" value="TreeGrafter"/>
</dbReference>
<dbReference type="GO" id="GO:0036156">
    <property type="term" value="C:inner dynein arm"/>
    <property type="evidence" value="ECO:0007669"/>
    <property type="project" value="TreeGrafter"/>
</dbReference>
<name>A0AAD7UFU2_9STRA</name>
<keyword evidence="8" id="KW-1185">Reference proteome</keyword>
<dbReference type="Pfam" id="PF00400">
    <property type="entry name" value="WD40"/>
    <property type="match status" value="1"/>
</dbReference>
<evidence type="ECO:0000256" key="2">
    <source>
        <dbReference type="ARBA" id="ARBA00022490"/>
    </source>
</evidence>
<feature type="compositionally biased region" description="Low complexity" evidence="6">
    <location>
        <begin position="599"/>
        <end position="609"/>
    </location>
</feature>
<reference evidence="7" key="1">
    <citation type="submission" date="2023-01" db="EMBL/GenBank/DDBJ databases">
        <title>Metagenome sequencing of chrysophaentin producing Chrysophaeum taylorii.</title>
        <authorList>
            <person name="Davison J."/>
            <person name="Bewley C."/>
        </authorList>
    </citation>
    <scope>NUCLEOTIDE SEQUENCE</scope>
    <source>
        <strain evidence="7">NIES-1699</strain>
    </source>
</reference>